<dbReference type="PANTHER" id="PTHR23294">
    <property type="entry name" value="ET TRANSLATION PRODUCT-RELATED"/>
    <property type="match status" value="1"/>
</dbReference>
<gene>
    <name evidence="6" type="ORF">PHYSODRAFT_327174</name>
</gene>
<dbReference type="Proteomes" id="UP000002640">
    <property type="component" value="Unassembled WGS sequence"/>
</dbReference>
<dbReference type="InterPro" id="IPR010291">
    <property type="entry name" value="Ion_channel_UNC-93"/>
</dbReference>
<evidence type="ECO:0000256" key="1">
    <source>
        <dbReference type="ARBA" id="ARBA00004141"/>
    </source>
</evidence>
<feature type="transmembrane region" description="Helical" evidence="5">
    <location>
        <begin position="40"/>
        <end position="58"/>
    </location>
</feature>
<evidence type="ECO:0000313" key="7">
    <source>
        <dbReference type="Proteomes" id="UP000002640"/>
    </source>
</evidence>
<dbReference type="RefSeq" id="XP_009521548.1">
    <property type="nucleotide sequence ID" value="XM_009523253.1"/>
</dbReference>
<dbReference type="Pfam" id="PF05978">
    <property type="entry name" value="UNC-93"/>
    <property type="match status" value="1"/>
</dbReference>
<keyword evidence="3 5" id="KW-1133">Transmembrane helix</keyword>
<dbReference type="InterPro" id="IPR036259">
    <property type="entry name" value="MFS_trans_sf"/>
</dbReference>
<evidence type="ECO:0000256" key="2">
    <source>
        <dbReference type="ARBA" id="ARBA00022692"/>
    </source>
</evidence>
<dbReference type="SUPFAM" id="SSF103473">
    <property type="entry name" value="MFS general substrate transporter"/>
    <property type="match status" value="1"/>
</dbReference>
<dbReference type="KEGG" id="psoj:PHYSODRAFT_327174"/>
<proteinExistence type="predicted"/>
<accession>G4YYW8</accession>
<dbReference type="EMBL" id="JH159152">
    <property type="protein sequence ID" value="EGZ26260.1"/>
    <property type="molecule type" value="Genomic_DNA"/>
</dbReference>
<dbReference type="GeneID" id="20645575"/>
<protein>
    <submittedName>
        <fullName evidence="6">Uncharacterized protein</fullName>
    </submittedName>
</protein>
<dbReference type="PANTHER" id="PTHR23294:SF59">
    <property type="entry name" value="UNC93-LIKE PROTEIN C922.05C"/>
    <property type="match status" value="1"/>
</dbReference>
<keyword evidence="7" id="KW-1185">Reference proteome</keyword>
<organism evidence="6 7">
    <name type="scientific">Phytophthora sojae (strain P6497)</name>
    <name type="common">Soybean stem and root rot agent</name>
    <name type="synonym">Phytophthora megasperma f. sp. glycines</name>
    <dbReference type="NCBI Taxonomy" id="1094619"/>
    <lineage>
        <taxon>Eukaryota</taxon>
        <taxon>Sar</taxon>
        <taxon>Stramenopiles</taxon>
        <taxon>Oomycota</taxon>
        <taxon>Peronosporomycetes</taxon>
        <taxon>Peronosporales</taxon>
        <taxon>Peronosporaceae</taxon>
        <taxon>Phytophthora</taxon>
    </lineage>
</organism>
<sequence>MSFASGLSDPAVAYRGNVIVYLSFATCSLLVAARITNVRIALMLGSAGYVCYAAALYNREARVLNSSLEIYYRACAALGISTGFLWMAQGRMVMSYATSENQGSYLSTFWIIFNLGAASGGFISLGLHFSDTRGMPAEHASGLMYAVFVGMIAQTFYSYFLGLLTLGKSFERMVPPPPIASKWVNPGRRGGRS</sequence>
<feature type="transmembrane region" description="Helical" evidence="5">
    <location>
        <begin position="109"/>
        <end position="130"/>
    </location>
</feature>
<dbReference type="GO" id="GO:0016020">
    <property type="term" value="C:membrane"/>
    <property type="evidence" value="ECO:0007669"/>
    <property type="project" value="UniProtKB-SubCell"/>
</dbReference>
<evidence type="ECO:0000256" key="4">
    <source>
        <dbReference type="ARBA" id="ARBA00023136"/>
    </source>
</evidence>
<reference evidence="6 7" key="1">
    <citation type="journal article" date="2006" name="Science">
        <title>Phytophthora genome sequences uncover evolutionary origins and mechanisms of pathogenesis.</title>
        <authorList>
            <person name="Tyler B.M."/>
            <person name="Tripathy S."/>
            <person name="Zhang X."/>
            <person name="Dehal P."/>
            <person name="Jiang R.H."/>
            <person name="Aerts A."/>
            <person name="Arredondo F.D."/>
            <person name="Baxter L."/>
            <person name="Bensasson D."/>
            <person name="Beynon J.L."/>
            <person name="Chapman J."/>
            <person name="Damasceno C.M."/>
            <person name="Dorrance A.E."/>
            <person name="Dou D."/>
            <person name="Dickerman A.W."/>
            <person name="Dubchak I.L."/>
            <person name="Garbelotto M."/>
            <person name="Gijzen M."/>
            <person name="Gordon S.G."/>
            <person name="Govers F."/>
            <person name="Grunwald N.J."/>
            <person name="Huang W."/>
            <person name="Ivors K.L."/>
            <person name="Jones R.W."/>
            <person name="Kamoun S."/>
            <person name="Krampis K."/>
            <person name="Lamour K.H."/>
            <person name="Lee M.K."/>
            <person name="McDonald W.H."/>
            <person name="Medina M."/>
            <person name="Meijer H.J."/>
            <person name="Nordberg E.K."/>
            <person name="Maclean D.J."/>
            <person name="Ospina-Giraldo M.D."/>
            <person name="Morris P.F."/>
            <person name="Phuntumart V."/>
            <person name="Putnam N.H."/>
            <person name="Rash S."/>
            <person name="Rose J.K."/>
            <person name="Sakihama Y."/>
            <person name="Salamov A.A."/>
            <person name="Savidor A."/>
            <person name="Scheuring C.F."/>
            <person name="Smith B.M."/>
            <person name="Sobral B.W."/>
            <person name="Terry A."/>
            <person name="Torto-Alalibo T.A."/>
            <person name="Win J."/>
            <person name="Xu Z."/>
            <person name="Zhang H."/>
            <person name="Grigoriev I.V."/>
            <person name="Rokhsar D.S."/>
            <person name="Boore J.L."/>
        </authorList>
    </citation>
    <scope>NUCLEOTIDE SEQUENCE [LARGE SCALE GENOMIC DNA]</scope>
    <source>
        <strain evidence="6 7">P6497</strain>
    </source>
</reference>
<comment type="subcellular location">
    <subcellularLocation>
        <location evidence="1">Membrane</location>
        <topology evidence="1">Multi-pass membrane protein</topology>
    </subcellularLocation>
</comment>
<keyword evidence="4 5" id="KW-0472">Membrane</keyword>
<name>G4YYW8_PHYSP</name>
<evidence type="ECO:0000256" key="5">
    <source>
        <dbReference type="SAM" id="Phobius"/>
    </source>
</evidence>
<feature type="transmembrane region" description="Helical" evidence="5">
    <location>
        <begin position="70"/>
        <end position="88"/>
    </location>
</feature>
<evidence type="ECO:0000256" key="3">
    <source>
        <dbReference type="ARBA" id="ARBA00022989"/>
    </source>
</evidence>
<evidence type="ECO:0000313" key="6">
    <source>
        <dbReference type="EMBL" id="EGZ26260.1"/>
    </source>
</evidence>
<feature type="transmembrane region" description="Helical" evidence="5">
    <location>
        <begin position="142"/>
        <end position="166"/>
    </location>
</feature>
<keyword evidence="2 5" id="KW-0812">Transmembrane</keyword>
<feature type="transmembrane region" description="Helical" evidence="5">
    <location>
        <begin position="12"/>
        <end position="33"/>
    </location>
</feature>
<dbReference type="InterPro" id="IPR051617">
    <property type="entry name" value="UNC-93-like_regulator"/>
</dbReference>
<dbReference type="InParanoid" id="G4YYW8"/>
<dbReference type="AlphaFoldDB" id="G4YYW8"/>